<evidence type="ECO:0000313" key="1">
    <source>
        <dbReference type="EMBL" id="MBD3124658.1"/>
    </source>
</evidence>
<comment type="caution">
    <text evidence="1">The sequence shown here is derived from an EMBL/GenBank/DDBJ whole genome shotgun (WGS) entry which is preliminary data.</text>
</comment>
<proteinExistence type="predicted"/>
<protein>
    <submittedName>
        <fullName evidence="1">EexN family lipoprotein</fullName>
    </submittedName>
</protein>
<dbReference type="EMBL" id="JACXSK010000012">
    <property type="protein sequence ID" value="MBD3124658.1"/>
    <property type="molecule type" value="Genomic_DNA"/>
</dbReference>
<organism evidence="1 2">
    <name type="scientific">Citrobacter braakii</name>
    <dbReference type="NCBI Taxonomy" id="57706"/>
    <lineage>
        <taxon>Bacteria</taxon>
        <taxon>Pseudomonadati</taxon>
        <taxon>Pseudomonadota</taxon>
        <taxon>Gammaproteobacteria</taxon>
        <taxon>Enterobacterales</taxon>
        <taxon>Enterobacteriaceae</taxon>
        <taxon>Citrobacter</taxon>
        <taxon>Citrobacter freundii complex</taxon>
    </lineage>
</organism>
<name>A0A8I0G7F1_CITBR</name>
<reference evidence="1" key="1">
    <citation type="submission" date="2020-09" db="EMBL/GenBank/DDBJ databases">
        <title>Characterization of IncC plasmids in Enterobacterales of food-producing animals originating from China.</title>
        <authorList>
            <person name="Zhang Y."/>
            <person name="Lei C.-W."/>
        </authorList>
    </citation>
    <scope>NUCLEOTIDE SEQUENCE</scope>
    <source>
        <strain evidence="1">CC1</strain>
    </source>
</reference>
<gene>
    <name evidence="1" type="ORF">ID160_18470</name>
</gene>
<dbReference type="NCBIfam" id="NF033894">
    <property type="entry name" value="Eex_IncN"/>
    <property type="match status" value="1"/>
</dbReference>
<dbReference type="PROSITE" id="PS51257">
    <property type="entry name" value="PROKAR_LIPOPROTEIN"/>
    <property type="match status" value="1"/>
</dbReference>
<dbReference type="AlphaFoldDB" id="A0A8I0G7F1"/>
<keyword evidence="1" id="KW-0449">Lipoprotein</keyword>
<evidence type="ECO:0000313" key="2">
    <source>
        <dbReference type="Proteomes" id="UP000605024"/>
    </source>
</evidence>
<dbReference type="InterPro" id="IPR047937">
    <property type="entry name" value="Eex_IncN-like"/>
</dbReference>
<dbReference type="Proteomes" id="UP000605024">
    <property type="component" value="Unassembled WGS sequence"/>
</dbReference>
<sequence>MKRKLIVTSGLFTALLLVGCDEETHSIEWYKQHDTERQAMYDKCVKETTPRGTENCRNAIDAVVHGGNITTSKPKSW</sequence>
<dbReference type="RefSeq" id="WP_053276165.1">
    <property type="nucleotide sequence ID" value="NZ_JACXSK010000012.1"/>
</dbReference>
<accession>A0A8I0G7F1</accession>